<sequence>MRVGNKFKLLGLALTCRQIYHESIPLVYTLPTLEFSNPWTLPYLLPTIPPETHAQIRKVELRWSFPGHWLPSKDSVRAVYVSAGRAQWTETCLALSQLSSLRSFVLVLESNWFCEPVERLVGFLEPLRGIVVRSVGRSWKREEIDAGVDGSEYRGHDSGSDGSTGRLSFSSDEESCGSLGSSLSTVGGSCTKSRFAGALSRCVGKWELRLQGQSYYRNELDWVADDLRRRGIECWISAV</sequence>
<name>A0A9W9L1S2_9EURO</name>
<evidence type="ECO:0000313" key="3">
    <source>
        <dbReference type="EMBL" id="KAJ5131045.1"/>
    </source>
</evidence>
<feature type="compositionally biased region" description="Polar residues" evidence="1">
    <location>
        <begin position="160"/>
        <end position="169"/>
    </location>
</feature>
<gene>
    <name evidence="3" type="ORF">N7515_007084</name>
</gene>
<reference evidence="3" key="1">
    <citation type="submission" date="2022-11" db="EMBL/GenBank/DDBJ databases">
        <authorList>
            <person name="Petersen C."/>
        </authorList>
    </citation>
    <scope>NUCLEOTIDE SEQUENCE</scope>
    <source>
        <strain evidence="3">IBT 22155</strain>
    </source>
</reference>
<evidence type="ECO:0000259" key="2">
    <source>
        <dbReference type="Pfam" id="PF24864"/>
    </source>
</evidence>
<proteinExistence type="predicted"/>
<dbReference type="PANTHER" id="PTHR38790:SF9">
    <property type="entry name" value="F-BOX DOMAIN-CONTAINING PROTEIN"/>
    <property type="match status" value="1"/>
</dbReference>
<evidence type="ECO:0000256" key="1">
    <source>
        <dbReference type="SAM" id="MobiDB-lite"/>
    </source>
</evidence>
<feature type="region of interest" description="Disordered" evidence="1">
    <location>
        <begin position="150"/>
        <end position="169"/>
    </location>
</feature>
<organism evidence="3 4">
    <name type="scientific">Penicillium bovifimosum</name>
    <dbReference type="NCBI Taxonomy" id="126998"/>
    <lineage>
        <taxon>Eukaryota</taxon>
        <taxon>Fungi</taxon>
        <taxon>Dikarya</taxon>
        <taxon>Ascomycota</taxon>
        <taxon>Pezizomycotina</taxon>
        <taxon>Eurotiomycetes</taxon>
        <taxon>Eurotiomycetidae</taxon>
        <taxon>Eurotiales</taxon>
        <taxon>Aspergillaceae</taxon>
        <taxon>Penicillium</taxon>
    </lineage>
</organism>
<comment type="caution">
    <text evidence="3">The sequence shown here is derived from an EMBL/GenBank/DDBJ whole genome shotgun (WGS) entry which is preliminary data.</text>
</comment>
<reference evidence="3" key="2">
    <citation type="journal article" date="2023" name="IMA Fungus">
        <title>Comparative genomic study of the Penicillium genus elucidates a diverse pangenome and 15 lateral gene transfer events.</title>
        <authorList>
            <person name="Petersen C."/>
            <person name="Sorensen T."/>
            <person name="Nielsen M.R."/>
            <person name="Sondergaard T.E."/>
            <person name="Sorensen J.L."/>
            <person name="Fitzpatrick D.A."/>
            <person name="Frisvad J.C."/>
            <person name="Nielsen K.L."/>
        </authorList>
    </citation>
    <scope>NUCLEOTIDE SEQUENCE</scope>
    <source>
        <strain evidence="3">IBT 22155</strain>
    </source>
</reference>
<protein>
    <recommendedName>
        <fullName evidence="2">DUF7730 domain-containing protein</fullName>
    </recommendedName>
</protein>
<dbReference type="AlphaFoldDB" id="A0A9W9L1S2"/>
<dbReference type="InterPro" id="IPR056632">
    <property type="entry name" value="DUF7730"/>
</dbReference>
<keyword evidence="4" id="KW-1185">Reference proteome</keyword>
<dbReference type="OrthoDB" id="4757095at2759"/>
<dbReference type="EMBL" id="JAPQKL010000005">
    <property type="protein sequence ID" value="KAJ5131045.1"/>
    <property type="molecule type" value="Genomic_DNA"/>
</dbReference>
<dbReference type="Pfam" id="PF24864">
    <property type="entry name" value="DUF7730"/>
    <property type="match status" value="1"/>
</dbReference>
<dbReference type="PANTHER" id="PTHR38790">
    <property type="entry name" value="2EXR DOMAIN-CONTAINING PROTEIN-RELATED"/>
    <property type="match status" value="1"/>
</dbReference>
<feature type="domain" description="DUF7730" evidence="2">
    <location>
        <begin position="7"/>
        <end position="131"/>
    </location>
</feature>
<evidence type="ECO:0000313" key="4">
    <source>
        <dbReference type="Proteomes" id="UP001149079"/>
    </source>
</evidence>
<dbReference type="Proteomes" id="UP001149079">
    <property type="component" value="Unassembled WGS sequence"/>
</dbReference>
<dbReference type="GeneID" id="81406998"/>
<dbReference type="RefSeq" id="XP_056521424.1">
    <property type="nucleotide sequence ID" value="XM_056667828.1"/>
</dbReference>
<accession>A0A9W9L1S2</accession>